<dbReference type="EC" id="5.6.2.3" evidence="1"/>
<protein>
    <recommendedName>
        <fullName evidence="1">ATP-dependent DNA helicase</fullName>
        <ecNumber evidence="1">5.6.2.3</ecNumber>
    </recommendedName>
</protein>
<gene>
    <name evidence="3" type="ORF">ALAG00032_LOCUS2676</name>
</gene>
<comment type="cofactor">
    <cofactor evidence="1">
        <name>Mg(2+)</name>
        <dbReference type="ChEBI" id="CHEBI:18420"/>
    </cofactor>
</comment>
<dbReference type="PANTHER" id="PTHR47642:SF5">
    <property type="entry name" value="ATP-DEPENDENT DNA HELICASE"/>
    <property type="match status" value="1"/>
</dbReference>
<dbReference type="Pfam" id="PF05970">
    <property type="entry name" value="PIF1"/>
    <property type="match status" value="1"/>
</dbReference>
<dbReference type="InterPro" id="IPR051055">
    <property type="entry name" value="PIF1_helicase"/>
</dbReference>
<dbReference type="SUPFAM" id="SSF52540">
    <property type="entry name" value="P-loop containing nucleoside triphosphate hydrolases"/>
    <property type="match status" value="2"/>
</dbReference>
<proteinExistence type="inferred from homology"/>
<dbReference type="GO" id="GO:0016787">
    <property type="term" value="F:hydrolase activity"/>
    <property type="evidence" value="ECO:0007669"/>
    <property type="project" value="UniProtKB-KW"/>
</dbReference>
<keyword evidence="1" id="KW-0234">DNA repair</keyword>
<dbReference type="GO" id="GO:0006310">
    <property type="term" value="P:DNA recombination"/>
    <property type="evidence" value="ECO:0007669"/>
    <property type="project" value="UniProtKB-KW"/>
</dbReference>
<dbReference type="GO" id="GO:0006281">
    <property type="term" value="P:DNA repair"/>
    <property type="evidence" value="ECO:0007669"/>
    <property type="project" value="UniProtKB-KW"/>
</dbReference>
<evidence type="ECO:0000313" key="3">
    <source>
        <dbReference type="EMBL" id="CAE0361943.1"/>
    </source>
</evidence>
<dbReference type="InterPro" id="IPR010285">
    <property type="entry name" value="DNA_helicase_pif1-like_DEAD"/>
</dbReference>
<dbReference type="InterPro" id="IPR027417">
    <property type="entry name" value="P-loop_NTPase"/>
</dbReference>
<dbReference type="EMBL" id="HBIJ01003772">
    <property type="protein sequence ID" value="CAE0361943.1"/>
    <property type="molecule type" value="Transcribed_RNA"/>
</dbReference>
<reference evidence="3" key="1">
    <citation type="submission" date="2021-01" db="EMBL/GenBank/DDBJ databases">
        <authorList>
            <person name="Corre E."/>
            <person name="Pelletier E."/>
            <person name="Niang G."/>
            <person name="Scheremetjew M."/>
            <person name="Finn R."/>
            <person name="Kale V."/>
            <person name="Holt S."/>
            <person name="Cochrane G."/>
            <person name="Meng A."/>
            <person name="Brown T."/>
            <person name="Cohen L."/>
        </authorList>
    </citation>
    <scope>NUCLEOTIDE SEQUENCE</scope>
    <source>
        <strain evidence="3">CCMP1510</strain>
    </source>
</reference>
<accession>A0A7S3NEF7</accession>
<feature type="domain" description="DNA helicase Pif1-like DEAD-box helicase" evidence="2">
    <location>
        <begin position="20"/>
        <end position="186"/>
    </location>
</feature>
<dbReference type="GO" id="GO:0043139">
    <property type="term" value="F:5'-3' DNA helicase activity"/>
    <property type="evidence" value="ECO:0007669"/>
    <property type="project" value="UniProtKB-EC"/>
</dbReference>
<dbReference type="AlphaFoldDB" id="A0A7S3NEF7"/>
<keyword evidence="1" id="KW-0347">Helicase</keyword>
<keyword evidence="1" id="KW-0547">Nucleotide-binding</keyword>
<keyword evidence="1" id="KW-0067">ATP-binding</keyword>
<keyword evidence="1" id="KW-0378">Hydrolase</keyword>
<dbReference type="Gene3D" id="3.40.50.300">
    <property type="entry name" value="P-loop containing nucleotide triphosphate hydrolases"/>
    <property type="match status" value="1"/>
</dbReference>
<name>A0A7S3NEF7_9STRA</name>
<comment type="similarity">
    <text evidence="1">Belongs to the helicase family.</text>
</comment>
<sequence>MPERTIVREEDLVSEKTSPQLNKEQQEVVRLVEAGKNCFFSGGAGVGKTFCASIIIEKLRQIYSPEEFDDRVAICGPTGLSASHLGGITIHSKSGIGVPKYAEDFSKMWGKVSKNEKEKLWAGKLRHLFLDECSMIPGEMLDRMDQVIRKMCSYSRDPNVSARAHEAFGGMQIILCGDPMQLPAIEASYDPEMQTRIDKVSADESEYKQRGENKILYASRGRFFESNLFWSANLHCVVLKQVYRQKDKEFAAILNALRRCVDENDPEAKRAISILNTQCRRNLPRDKNLAQPVELFPKNSDVDRINTANYRKIKNTEYFFETQDAAVPFVIDSQQDIRLEKIRKQFKDFIVPSRLALKHDTSILLLMNIELPSLFNGRQGIVHGWASLAEMFKKAKSLARGLRDSNKEEEKKKYKWTNAMNQDELDISPDTFKKCVESIGDKELEEVRRWVYESARSRDSYVDKAAYADRREKARILWLLRLGASDGRAPWIYFPKTTSGLSERREIIIADVFEKEACGYGIARRIQVPLTYGYALTVHKAQGMGLDRMRYDCQHNFERGQGYVALSRALTMQGLELGSPLELSKVLADPRSLQFLQHCEEQPLGGILDQKPSSITTWHTIKPRFDAGTWRRRRFS</sequence>
<evidence type="ECO:0000256" key="1">
    <source>
        <dbReference type="RuleBase" id="RU363044"/>
    </source>
</evidence>
<dbReference type="GO" id="GO:0005524">
    <property type="term" value="F:ATP binding"/>
    <property type="evidence" value="ECO:0007669"/>
    <property type="project" value="UniProtKB-KW"/>
</dbReference>
<comment type="catalytic activity">
    <reaction evidence="1">
        <text>ATP + H2O = ADP + phosphate + H(+)</text>
        <dbReference type="Rhea" id="RHEA:13065"/>
        <dbReference type="ChEBI" id="CHEBI:15377"/>
        <dbReference type="ChEBI" id="CHEBI:15378"/>
        <dbReference type="ChEBI" id="CHEBI:30616"/>
        <dbReference type="ChEBI" id="CHEBI:43474"/>
        <dbReference type="ChEBI" id="CHEBI:456216"/>
        <dbReference type="EC" id="5.6.2.3"/>
    </reaction>
</comment>
<keyword evidence="1" id="KW-0227">DNA damage</keyword>
<dbReference type="PANTHER" id="PTHR47642">
    <property type="entry name" value="ATP-DEPENDENT DNA HELICASE"/>
    <property type="match status" value="1"/>
</dbReference>
<dbReference type="GO" id="GO:0000723">
    <property type="term" value="P:telomere maintenance"/>
    <property type="evidence" value="ECO:0007669"/>
    <property type="project" value="InterPro"/>
</dbReference>
<keyword evidence="1" id="KW-0233">DNA recombination</keyword>
<organism evidence="3">
    <name type="scientific">Aureoumbra lagunensis</name>
    <dbReference type="NCBI Taxonomy" id="44058"/>
    <lineage>
        <taxon>Eukaryota</taxon>
        <taxon>Sar</taxon>
        <taxon>Stramenopiles</taxon>
        <taxon>Ochrophyta</taxon>
        <taxon>Pelagophyceae</taxon>
        <taxon>Pelagomonadales</taxon>
        <taxon>Aureoumbra</taxon>
    </lineage>
</organism>
<dbReference type="CDD" id="cd18809">
    <property type="entry name" value="SF1_C_RecD"/>
    <property type="match status" value="1"/>
</dbReference>
<evidence type="ECO:0000259" key="2">
    <source>
        <dbReference type="Pfam" id="PF05970"/>
    </source>
</evidence>